<gene>
    <name evidence="1" type="ORF">GCM10009304_39290</name>
</gene>
<sequence>MGDPGLHNDTCVDEHDAIASKLTPTAFDVGRVEPAFFSAPRGCCPAYETADHTCR</sequence>
<keyword evidence="2" id="KW-1185">Reference proteome</keyword>
<evidence type="ECO:0000313" key="2">
    <source>
        <dbReference type="Proteomes" id="UP000635983"/>
    </source>
</evidence>
<reference evidence="1" key="2">
    <citation type="submission" date="2020-09" db="EMBL/GenBank/DDBJ databases">
        <authorList>
            <person name="Sun Q."/>
            <person name="Ohkuma M."/>
        </authorList>
    </citation>
    <scope>NUCLEOTIDE SEQUENCE</scope>
    <source>
        <strain evidence="1">JCM 30078</strain>
    </source>
</reference>
<dbReference type="Proteomes" id="UP000635983">
    <property type="component" value="Unassembled WGS sequence"/>
</dbReference>
<protein>
    <submittedName>
        <fullName evidence="1">Uncharacterized protein</fullName>
    </submittedName>
</protein>
<accession>A0A917Q2S3</accession>
<organism evidence="1 2">
    <name type="scientific">Pseudomonas matsuisoli</name>
    <dbReference type="NCBI Taxonomy" id="1515666"/>
    <lineage>
        <taxon>Bacteria</taxon>
        <taxon>Pseudomonadati</taxon>
        <taxon>Pseudomonadota</taxon>
        <taxon>Gammaproteobacteria</taxon>
        <taxon>Pseudomonadales</taxon>
        <taxon>Pseudomonadaceae</taxon>
        <taxon>Pseudomonas</taxon>
    </lineage>
</organism>
<dbReference type="AlphaFoldDB" id="A0A917Q2S3"/>
<proteinExistence type="predicted"/>
<evidence type="ECO:0000313" key="1">
    <source>
        <dbReference type="EMBL" id="GGK09321.1"/>
    </source>
</evidence>
<dbReference type="EMBL" id="BMPO01000012">
    <property type="protein sequence ID" value="GGK09321.1"/>
    <property type="molecule type" value="Genomic_DNA"/>
</dbReference>
<reference evidence="1" key="1">
    <citation type="journal article" date="2014" name="Int. J. Syst. Evol. Microbiol.">
        <title>Complete genome sequence of Corynebacterium casei LMG S-19264T (=DSM 44701T), isolated from a smear-ripened cheese.</title>
        <authorList>
            <consortium name="US DOE Joint Genome Institute (JGI-PGF)"/>
            <person name="Walter F."/>
            <person name="Albersmeier A."/>
            <person name="Kalinowski J."/>
            <person name="Ruckert C."/>
        </authorList>
    </citation>
    <scope>NUCLEOTIDE SEQUENCE</scope>
    <source>
        <strain evidence="1">JCM 30078</strain>
    </source>
</reference>
<comment type="caution">
    <text evidence="1">The sequence shown here is derived from an EMBL/GenBank/DDBJ whole genome shotgun (WGS) entry which is preliminary data.</text>
</comment>
<name>A0A917Q2S3_9PSED</name>